<reference evidence="1" key="1">
    <citation type="submission" date="2024-07" db="EMBL/GenBank/DDBJ databases">
        <title>A survey of Mimosa microsymbionts across Brazilian biomes reveals a high diversity of Paraburkholderia nodulating endemic species, but also that Cupriavidus is common as a symbiont of widespread species.</title>
        <authorList>
            <person name="Rouws L."/>
            <person name="Barauna A."/>
            <person name="Beukes C."/>
            <person name="Rouws J.R.C."/>
            <person name="De Faria S.M."/>
            <person name="Gross E."/>
            <person name="Bueno Dos Reis Junior F."/>
            <person name="Simon M.F."/>
            <person name="Maluk M."/>
            <person name="Odee D.W."/>
            <person name="Kenicer G."/>
            <person name="Young J.P.W."/>
            <person name="Reis V.M."/>
            <person name="Zilli J."/>
            <person name="James E.K."/>
        </authorList>
    </citation>
    <scope>NUCLEOTIDE SEQUENCE</scope>
    <source>
        <strain evidence="1">EG181B</strain>
    </source>
</reference>
<keyword evidence="2" id="KW-1185">Reference proteome</keyword>
<evidence type="ECO:0000313" key="1">
    <source>
        <dbReference type="EMBL" id="MEX3937270.1"/>
    </source>
</evidence>
<organism evidence="1 2">
    <name type="scientific">Paraburkholderia phymatum</name>
    <dbReference type="NCBI Taxonomy" id="148447"/>
    <lineage>
        <taxon>Bacteria</taxon>
        <taxon>Pseudomonadati</taxon>
        <taxon>Pseudomonadota</taxon>
        <taxon>Betaproteobacteria</taxon>
        <taxon>Burkholderiales</taxon>
        <taxon>Burkholderiaceae</taxon>
        <taxon>Paraburkholderia</taxon>
    </lineage>
</organism>
<comment type="caution">
    <text evidence="1">The sequence shown here is derived from an EMBL/GenBank/DDBJ whole genome shotgun (WGS) entry which is preliminary data.</text>
</comment>
<sequence>MLRITQQDRDLARLVTPTLDSGRFAVGKVWPLAWHQLRRTGTVNMQASGLVSDASLQFQLKHVSRAMSLYYGRGYARGDAGHDVKPCPDVLYDRAKVHQIEAGLRMSMPRQLTGRRDRTLAKAASCTAGFGWPARNRIWHRRGYPQAPQAAK</sequence>
<dbReference type="Proteomes" id="UP001558850">
    <property type="component" value="Unassembled WGS sequence"/>
</dbReference>
<gene>
    <name evidence="1" type="ORF">AB4Y32_37005</name>
</gene>
<protein>
    <submittedName>
        <fullName evidence="1">Uncharacterized protein</fullName>
    </submittedName>
</protein>
<evidence type="ECO:0000313" key="2">
    <source>
        <dbReference type="Proteomes" id="UP001558850"/>
    </source>
</evidence>
<dbReference type="EMBL" id="JBFRCH010000048">
    <property type="protein sequence ID" value="MEX3937270.1"/>
    <property type="molecule type" value="Genomic_DNA"/>
</dbReference>
<proteinExistence type="predicted"/>
<name>A0ACC6UC24_9BURK</name>
<accession>A0ACC6UC24</accession>